<accession>A0ABV2CVI5</accession>
<dbReference type="InterPro" id="IPR034169">
    <property type="entry name" value="NifX-like"/>
</dbReference>
<name>A0ABV2CVI5_9RHOO</name>
<keyword evidence="5" id="KW-1185">Reference proteome</keyword>
<dbReference type="InterPro" id="IPR003731">
    <property type="entry name" value="Di-Nase_FeMo-co_biosynth"/>
</dbReference>
<keyword evidence="2" id="KW-0535">Nitrogen fixation</keyword>
<evidence type="ECO:0000256" key="2">
    <source>
        <dbReference type="ARBA" id="ARBA00023231"/>
    </source>
</evidence>
<dbReference type="PANTHER" id="PTHR33937:SF1">
    <property type="entry name" value="IRON-MOLIBDENUM COFACTOR PROCESSING PROTEIN"/>
    <property type="match status" value="1"/>
</dbReference>
<proteinExistence type="inferred from homology"/>
<dbReference type="CDD" id="cd00853">
    <property type="entry name" value="NifX"/>
    <property type="match status" value="1"/>
</dbReference>
<comment type="caution">
    <text evidence="4">The sequence shown here is derived from an EMBL/GenBank/DDBJ whole genome shotgun (WGS) entry which is preliminary data.</text>
</comment>
<comment type="similarity">
    <text evidence="1">Belongs to the NifX/NifY family.</text>
</comment>
<dbReference type="InterPro" id="IPR036105">
    <property type="entry name" value="DiNase_FeMo-co_biosyn_sf"/>
</dbReference>
<dbReference type="RefSeq" id="WP_345930269.1">
    <property type="nucleotide sequence ID" value="NZ_JBDIVF010000015.1"/>
</dbReference>
<dbReference type="PANTHER" id="PTHR33937">
    <property type="entry name" value="IRON-MOLYBDENUM PROTEIN-RELATED-RELATED"/>
    <property type="match status" value="1"/>
</dbReference>
<protein>
    <submittedName>
        <fullName evidence="4">NifB/NifX family molybdenum-iron cluster-binding protein</fullName>
    </submittedName>
</protein>
<organism evidence="4 5">
    <name type="scientific">Uliginosibacterium paludis</name>
    <dbReference type="NCBI Taxonomy" id="1615952"/>
    <lineage>
        <taxon>Bacteria</taxon>
        <taxon>Pseudomonadati</taxon>
        <taxon>Pseudomonadota</taxon>
        <taxon>Betaproteobacteria</taxon>
        <taxon>Rhodocyclales</taxon>
        <taxon>Zoogloeaceae</taxon>
        <taxon>Uliginosibacterium</taxon>
    </lineage>
</organism>
<dbReference type="InterPro" id="IPR051840">
    <property type="entry name" value="NifX/NifY_domain"/>
</dbReference>
<dbReference type="Pfam" id="PF02579">
    <property type="entry name" value="Nitro_FeMo-Co"/>
    <property type="match status" value="1"/>
</dbReference>
<evidence type="ECO:0000313" key="5">
    <source>
        <dbReference type="Proteomes" id="UP001548590"/>
    </source>
</evidence>
<dbReference type="Proteomes" id="UP001548590">
    <property type="component" value="Unassembled WGS sequence"/>
</dbReference>
<sequence>MTSHSPQRRLTLAWSATEREAGTLLIAFASADRVQVDQHFGSAEGFVLYAVDAARARLAGVMAFAPEAMDGNENKLADKIGALSGCDAVYCLAVGGSAVRQLLAAGIQPMKLDAPQPVEALLQALSGAIRDGGVPWIDKLLNRDDDPARFDRMVEEGWEE</sequence>
<feature type="domain" description="Dinitrogenase iron-molybdenum cofactor biosynthesis" evidence="3">
    <location>
        <begin position="34"/>
        <end position="125"/>
    </location>
</feature>
<reference evidence="4 5" key="1">
    <citation type="submission" date="2024-07" db="EMBL/GenBank/DDBJ databases">
        <title>Uliginosibacterium paludis KCTC:42655.</title>
        <authorList>
            <person name="Kim M.K."/>
        </authorList>
    </citation>
    <scope>NUCLEOTIDE SEQUENCE [LARGE SCALE GENOMIC DNA]</scope>
    <source>
        <strain evidence="4 5">KCTC 42655</strain>
    </source>
</reference>
<dbReference type="SUPFAM" id="SSF53146">
    <property type="entry name" value="Nitrogenase accessory factor-like"/>
    <property type="match status" value="1"/>
</dbReference>
<gene>
    <name evidence="4" type="ORF">ABVT11_19005</name>
</gene>
<dbReference type="Gene3D" id="3.30.420.130">
    <property type="entry name" value="Dinitrogenase iron-molybdenum cofactor biosynthesis domain"/>
    <property type="match status" value="1"/>
</dbReference>
<dbReference type="EMBL" id="JBEWLZ010000018">
    <property type="protein sequence ID" value="MET1491936.1"/>
    <property type="molecule type" value="Genomic_DNA"/>
</dbReference>
<evidence type="ECO:0000259" key="3">
    <source>
        <dbReference type="Pfam" id="PF02579"/>
    </source>
</evidence>
<evidence type="ECO:0000313" key="4">
    <source>
        <dbReference type="EMBL" id="MET1491936.1"/>
    </source>
</evidence>
<evidence type="ECO:0000256" key="1">
    <source>
        <dbReference type="ARBA" id="ARBA00010285"/>
    </source>
</evidence>